<proteinExistence type="predicted"/>
<organism evidence="1 2">
    <name type="scientific">Penicillium subrubescens</name>
    <dbReference type="NCBI Taxonomy" id="1316194"/>
    <lineage>
        <taxon>Eukaryota</taxon>
        <taxon>Fungi</taxon>
        <taxon>Dikarya</taxon>
        <taxon>Ascomycota</taxon>
        <taxon>Pezizomycotina</taxon>
        <taxon>Eurotiomycetes</taxon>
        <taxon>Eurotiomycetidae</taxon>
        <taxon>Eurotiales</taxon>
        <taxon>Aspergillaceae</taxon>
        <taxon>Penicillium</taxon>
    </lineage>
</organism>
<reference evidence="1 2" key="1">
    <citation type="submission" date="2016-10" db="EMBL/GenBank/DDBJ databases">
        <title>Genome sequence of the ascomycete fungus Penicillium subrubescens.</title>
        <authorList>
            <person name="De Vries R.P."/>
            <person name="Peng M."/>
            <person name="Dilokpimol A."/>
            <person name="Hilden K."/>
            <person name="Makela M.R."/>
            <person name="Grigoriev I."/>
            <person name="Riley R."/>
            <person name="Granchi Z."/>
        </authorList>
    </citation>
    <scope>NUCLEOTIDE SEQUENCE [LARGE SCALE GENOMIC DNA]</scope>
    <source>
        <strain evidence="1 2">CBS 132785</strain>
    </source>
</reference>
<dbReference type="Proteomes" id="UP000186955">
    <property type="component" value="Unassembled WGS sequence"/>
</dbReference>
<evidence type="ECO:0000313" key="2">
    <source>
        <dbReference type="Proteomes" id="UP000186955"/>
    </source>
</evidence>
<sequence length="268" mass="31315">MIEWLDLDFSETSPVKQVNWKDSLNEMIQGVEGCSHITFARPLEMPHRLWIIIQWLSETQRNEFHRTDTIASNAKKTLYQYSDNVHCSYRLDYSIGKIISAGFPYYLDPKLVHEVWMVYFPIYTLDAVKKQERQLPLLTDFYENYDESNPMTGIVSQDIAWLSGEINYHGVQCQRLVWFMKWKSKEAEELYKTTVRWVAGHEGKSSKVQLTINIFIDDLKSIAMVGYETWHAHFEDLRDVLGIRVFNHPALRGTGLGALKDTNELGNR</sequence>
<comment type="caution">
    <text evidence="1">The sequence shown here is derived from an EMBL/GenBank/DDBJ whole genome shotgun (WGS) entry which is preliminary data.</text>
</comment>
<evidence type="ECO:0000313" key="1">
    <source>
        <dbReference type="EMBL" id="OKO99259.1"/>
    </source>
</evidence>
<accession>A0A1Q5TGC3</accession>
<protein>
    <recommendedName>
        <fullName evidence="3">ABM domain-containing protein</fullName>
    </recommendedName>
</protein>
<gene>
    <name evidence="1" type="ORF">PENSUB_8646</name>
</gene>
<evidence type="ECO:0008006" key="3">
    <source>
        <dbReference type="Google" id="ProtNLM"/>
    </source>
</evidence>
<dbReference type="AlphaFoldDB" id="A0A1Q5TGC3"/>
<keyword evidence="2" id="KW-1185">Reference proteome</keyword>
<dbReference type="STRING" id="1316194.A0A1Q5TGC3"/>
<dbReference type="EMBL" id="MNBE01000664">
    <property type="protein sequence ID" value="OKO99259.1"/>
    <property type="molecule type" value="Genomic_DNA"/>
</dbReference>
<name>A0A1Q5TGC3_9EURO</name>